<keyword evidence="1" id="KW-0472">Membrane</keyword>
<keyword evidence="3" id="KW-1185">Reference proteome</keyword>
<name>A0A8H5GPB9_9AGAR</name>
<reference evidence="2 3" key="1">
    <citation type="journal article" date="2020" name="ISME J.">
        <title>Uncovering the hidden diversity of litter-decomposition mechanisms in mushroom-forming fungi.</title>
        <authorList>
            <person name="Floudas D."/>
            <person name="Bentzer J."/>
            <person name="Ahren D."/>
            <person name="Johansson T."/>
            <person name="Persson P."/>
            <person name="Tunlid A."/>
        </authorList>
    </citation>
    <scope>NUCLEOTIDE SEQUENCE [LARGE SCALE GENOMIC DNA]</scope>
    <source>
        <strain evidence="2 3">CBS 291.85</strain>
    </source>
</reference>
<dbReference type="Proteomes" id="UP000559256">
    <property type="component" value="Unassembled WGS sequence"/>
</dbReference>
<dbReference type="EMBL" id="JAACJM010000014">
    <property type="protein sequence ID" value="KAF5368823.1"/>
    <property type="molecule type" value="Genomic_DNA"/>
</dbReference>
<gene>
    <name evidence="2" type="ORF">D9758_003037</name>
</gene>
<evidence type="ECO:0000313" key="3">
    <source>
        <dbReference type="Proteomes" id="UP000559256"/>
    </source>
</evidence>
<accession>A0A8H5GPB9</accession>
<dbReference type="AlphaFoldDB" id="A0A8H5GPB9"/>
<comment type="caution">
    <text evidence="2">The sequence shown here is derived from an EMBL/GenBank/DDBJ whole genome shotgun (WGS) entry which is preliminary data.</text>
</comment>
<proteinExistence type="predicted"/>
<evidence type="ECO:0000313" key="2">
    <source>
        <dbReference type="EMBL" id="KAF5368823.1"/>
    </source>
</evidence>
<organism evidence="2 3">
    <name type="scientific">Tetrapyrgos nigripes</name>
    <dbReference type="NCBI Taxonomy" id="182062"/>
    <lineage>
        <taxon>Eukaryota</taxon>
        <taxon>Fungi</taxon>
        <taxon>Dikarya</taxon>
        <taxon>Basidiomycota</taxon>
        <taxon>Agaricomycotina</taxon>
        <taxon>Agaricomycetes</taxon>
        <taxon>Agaricomycetidae</taxon>
        <taxon>Agaricales</taxon>
        <taxon>Marasmiineae</taxon>
        <taxon>Marasmiaceae</taxon>
        <taxon>Tetrapyrgos</taxon>
    </lineage>
</organism>
<keyword evidence="1" id="KW-1133">Transmembrane helix</keyword>
<feature type="transmembrane region" description="Helical" evidence="1">
    <location>
        <begin position="20"/>
        <end position="40"/>
    </location>
</feature>
<sequence length="163" mass="19130">MSPVTHEASSSIVQGALAWLLSHPASAASASFLVLLVVLLRRRYPCLTLPALEKSFKRLEDAIQTYQGECPQHYYHEFHDGFLILRGDVRSLMYTYFYGHWDPVWTLRYWKSRMDHIREVVACYERCEDMHRSIQHAIKIYRQRQDSLLLGFYNHTEASAYSV</sequence>
<keyword evidence="1" id="KW-0812">Transmembrane</keyword>
<evidence type="ECO:0000256" key="1">
    <source>
        <dbReference type="SAM" id="Phobius"/>
    </source>
</evidence>
<protein>
    <submittedName>
        <fullName evidence="2">Uncharacterized protein</fullName>
    </submittedName>
</protein>